<evidence type="ECO:0000313" key="4">
    <source>
        <dbReference type="EMBL" id="SPD00138.1"/>
    </source>
</evidence>
<dbReference type="EMBL" id="OIVN01002049">
    <property type="protein sequence ID" value="SPD00138.1"/>
    <property type="molecule type" value="Genomic_DNA"/>
</dbReference>
<dbReference type="InterPro" id="IPR046848">
    <property type="entry name" value="E_motif"/>
</dbReference>
<sequence>MSLYAQFHDIDSVIRVFNTLEKPHTIAWNLIIKSHLDLGLFDSALLLYKTMRHLGVAHDSFTFPIVNQAVLSLQSDVIYGEMVHCVSTKMGFGFEVYFCNTMIEVYVKCGCVVYARKLFDEMSQRDLVSWTSMISGYVCEGSVGSAFYLFREMMVKSEPNSVTLIIMLQACCAGESLIHGMQLHGYAIKSGLESDGSLQNSVLKMYTRTGSVEEVEIFFSKIDRKDDVSWNILISFYSMKGDIEKLVNRFSEMQGIAALSIETLTLLISAFAKSRDLFQGEQIHCVAIKSGFCDDVLLTSLLDFYAKCGKIEISDQLFRKISYRNNVTFGAMMSGFVQNGYVKDAINLFHQMQAANVEPGAEILRSILDAYTQLGALQLGKAIHGYFIRHIFCRTMEETTYLEASILNMYIRCGNISSARVSFHNILVKDLVIWTTMIEGFGTHGLGSEALELFGLMLKERIKPNSVTFLSLLSACSHSGLVREGCEVYNSMKWIFGIQPNLDHYTCMVDLLGRYGKLKEALAIIVKMVIFSDGRIWGALLAACRVHGDIKLGEYTAQRLLELEPDNVGYHTLLSNVQAGVGRWDEVEEVRRVMNEKDLKKKPGWSCFEAKGMIHGFVSADRSHHQVEEIYDILGCLTIKHYTKDLKVSDLNGNEEVYFPTEREVKMMGDQNHSDPRPVDGALSLALIRLAYDEPSYSCIAHFCDRMDTVFYWVRLLQNRLNVNPSVEEKWVSGMGAIHESLNRKCLPLCSDHINDLYTGKITLQDIDCTSFVDVD</sequence>
<dbReference type="AlphaFoldDB" id="A0A2N9GL16"/>
<dbReference type="InterPro" id="IPR046960">
    <property type="entry name" value="PPR_At4g14850-like_plant"/>
</dbReference>
<feature type="repeat" description="PPR" evidence="3">
    <location>
        <begin position="325"/>
        <end position="359"/>
    </location>
</feature>
<dbReference type="Gene3D" id="1.25.40.10">
    <property type="entry name" value="Tetratricopeptide repeat domain"/>
    <property type="match status" value="5"/>
</dbReference>
<feature type="repeat" description="PPR" evidence="3">
    <location>
        <begin position="95"/>
        <end position="129"/>
    </location>
</feature>
<dbReference type="Pfam" id="PF13041">
    <property type="entry name" value="PPR_2"/>
    <property type="match status" value="2"/>
</dbReference>
<dbReference type="Pfam" id="PF20431">
    <property type="entry name" value="E_motif"/>
    <property type="match status" value="1"/>
</dbReference>
<proteinExistence type="inferred from homology"/>
<dbReference type="Pfam" id="PF01535">
    <property type="entry name" value="PPR"/>
    <property type="match status" value="4"/>
</dbReference>
<dbReference type="PROSITE" id="PS51375">
    <property type="entry name" value="PPR"/>
    <property type="match status" value="3"/>
</dbReference>
<dbReference type="PANTHER" id="PTHR47926">
    <property type="entry name" value="PENTATRICOPEPTIDE REPEAT-CONTAINING PROTEIN"/>
    <property type="match status" value="1"/>
</dbReference>
<accession>A0A2N9GL16</accession>
<dbReference type="NCBIfam" id="TIGR00756">
    <property type="entry name" value="PPR"/>
    <property type="match status" value="5"/>
</dbReference>
<feature type="repeat" description="PPR" evidence="3">
    <location>
        <begin position="430"/>
        <end position="464"/>
    </location>
</feature>
<gene>
    <name evidence="4" type="ORF">FSB_LOCUS28020</name>
</gene>
<evidence type="ECO:0000256" key="1">
    <source>
        <dbReference type="ARBA" id="ARBA00022737"/>
    </source>
</evidence>
<dbReference type="GO" id="GO:0005737">
    <property type="term" value="C:cytoplasm"/>
    <property type="evidence" value="ECO:0007669"/>
    <property type="project" value="UniProtKB-ARBA"/>
</dbReference>
<dbReference type="FunFam" id="1.25.40.10:FF:000277">
    <property type="entry name" value="Pentatricopeptide repeat-containing protein, mitochondrial"/>
    <property type="match status" value="1"/>
</dbReference>
<name>A0A2N9GL16_FAGSY</name>
<evidence type="ECO:0000256" key="3">
    <source>
        <dbReference type="PROSITE-ProRule" id="PRU00708"/>
    </source>
</evidence>
<evidence type="ECO:0000256" key="2">
    <source>
        <dbReference type="ARBA" id="ARBA00061659"/>
    </source>
</evidence>
<protein>
    <recommendedName>
        <fullName evidence="5">DYW domain-containing protein</fullName>
    </recommendedName>
</protein>
<reference evidence="4" key="1">
    <citation type="submission" date="2018-02" db="EMBL/GenBank/DDBJ databases">
        <authorList>
            <person name="Cohen D.B."/>
            <person name="Kent A.D."/>
        </authorList>
    </citation>
    <scope>NUCLEOTIDE SEQUENCE</scope>
</reference>
<dbReference type="InterPro" id="IPR002885">
    <property type="entry name" value="PPR_rpt"/>
</dbReference>
<dbReference type="FunFam" id="1.25.40.10:FF:000344">
    <property type="entry name" value="Pentatricopeptide repeat-containing protein"/>
    <property type="match status" value="1"/>
</dbReference>
<dbReference type="InterPro" id="IPR011990">
    <property type="entry name" value="TPR-like_helical_dom_sf"/>
</dbReference>
<organism evidence="4">
    <name type="scientific">Fagus sylvatica</name>
    <name type="common">Beechnut</name>
    <dbReference type="NCBI Taxonomy" id="28930"/>
    <lineage>
        <taxon>Eukaryota</taxon>
        <taxon>Viridiplantae</taxon>
        <taxon>Streptophyta</taxon>
        <taxon>Embryophyta</taxon>
        <taxon>Tracheophyta</taxon>
        <taxon>Spermatophyta</taxon>
        <taxon>Magnoliopsida</taxon>
        <taxon>eudicotyledons</taxon>
        <taxon>Gunneridae</taxon>
        <taxon>Pentapetalae</taxon>
        <taxon>rosids</taxon>
        <taxon>fabids</taxon>
        <taxon>Fagales</taxon>
        <taxon>Fagaceae</taxon>
        <taxon>Fagus</taxon>
    </lineage>
</organism>
<comment type="similarity">
    <text evidence="2">Belongs to the PPR family. PCMP-E subfamily.</text>
</comment>
<dbReference type="GO" id="GO:0003723">
    <property type="term" value="F:RNA binding"/>
    <property type="evidence" value="ECO:0007669"/>
    <property type="project" value="InterPro"/>
</dbReference>
<evidence type="ECO:0008006" key="5">
    <source>
        <dbReference type="Google" id="ProtNLM"/>
    </source>
</evidence>
<keyword evidence="1" id="KW-0677">Repeat</keyword>
<dbReference type="PANTHER" id="PTHR47926:SF347">
    <property type="entry name" value="PENTATRICOPEPTIDE REPEAT-CONTAINING PROTEIN"/>
    <property type="match status" value="1"/>
</dbReference>
<dbReference type="GO" id="GO:0016556">
    <property type="term" value="P:mRNA modification"/>
    <property type="evidence" value="ECO:0007669"/>
    <property type="project" value="UniProtKB-ARBA"/>
</dbReference>